<name>A0AAP2GLS6_9BACT</name>
<accession>A0AAP2GLS6</accession>
<dbReference type="EMBL" id="JAHESC010000068">
    <property type="protein sequence ID" value="MBT1690473.1"/>
    <property type="molecule type" value="Genomic_DNA"/>
</dbReference>
<organism evidence="2 3">
    <name type="scientific">Dawidia soli</name>
    <dbReference type="NCBI Taxonomy" id="2782352"/>
    <lineage>
        <taxon>Bacteria</taxon>
        <taxon>Pseudomonadati</taxon>
        <taxon>Bacteroidota</taxon>
        <taxon>Cytophagia</taxon>
        <taxon>Cytophagales</taxon>
        <taxon>Chryseotaleaceae</taxon>
        <taxon>Dawidia</taxon>
    </lineage>
</organism>
<dbReference type="AlphaFoldDB" id="A0AAP2GLS6"/>
<protein>
    <submittedName>
        <fullName evidence="2">Uncharacterized protein</fullName>
    </submittedName>
</protein>
<dbReference type="Proteomes" id="UP001319180">
    <property type="component" value="Unassembled WGS sequence"/>
</dbReference>
<evidence type="ECO:0000256" key="1">
    <source>
        <dbReference type="SAM" id="SignalP"/>
    </source>
</evidence>
<evidence type="ECO:0000313" key="3">
    <source>
        <dbReference type="Proteomes" id="UP001319180"/>
    </source>
</evidence>
<gene>
    <name evidence="2" type="ORF">KK078_28165</name>
</gene>
<dbReference type="RefSeq" id="WP_254093864.1">
    <property type="nucleotide sequence ID" value="NZ_JAHESC010000068.1"/>
</dbReference>
<sequence length="704" mass="81617">MKKIYLLFLLAAVLSGHTVVGQVKREQRFPVDLPAHDLSPVPDYSISARIIGHQAYEYTLQKDGDPEIKKVFTIRPNNLESFKSQFASAFDEVMKMEKAKDSTQDLTKYTRHIGNVRPESIFIYFQGGEITLESFDFRPLAGELFFRSKVHPTQYFVTRAVINARLKSAIRKDRQDQKQVPGSLKDLIGLRERLIQLQADIQTRKLAIGMAVYPQKVQAEIDKITTLLNELTVQNYESKRKEIDAAWSSTGPQLIKEISELIYNSGDDVTISVDQERGGWFRRRRYTVKSGTSIVGGLRRRPAKRALRRALVQKESAQGTNELTINNVEIEFNEGFIENIKVMAGEGDSLQFQNNFAIGFASKKDYHYLQYAKLFADRNQITYSIPLTDVIDRYEQKHAVGRRDYSPANQVITMDFKTDPKRSITLNKETTSKLFELKTFSDFVGFDQESPNGLIQLELEKRLNIRTGRIRVPHSTRTNLGLFQFITPFVMKSKIEENNKHLLLDYRDQFTNNQYNPVKFTSTLELKRFENFSAGADVNIAMLDIPSSKSMLYLNFGFRYGRVAIRDSLQEFSDNQVARTGFAKDFGVNTFSFMPVKICWELMTDERYTYSLGGSVNLYYLRDNYFTQVANIETYKDEVGKKGDTRYFYKSFFMQVCFRPQTEASGRLFFRYQYNWQQGYWRTGFHQAQVGYSVYLTRQLKQEQ</sequence>
<feature type="signal peptide" evidence="1">
    <location>
        <begin position="1"/>
        <end position="21"/>
    </location>
</feature>
<proteinExistence type="predicted"/>
<keyword evidence="1" id="KW-0732">Signal</keyword>
<comment type="caution">
    <text evidence="2">The sequence shown here is derived from an EMBL/GenBank/DDBJ whole genome shotgun (WGS) entry which is preliminary data.</text>
</comment>
<evidence type="ECO:0000313" key="2">
    <source>
        <dbReference type="EMBL" id="MBT1690473.1"/>
    </source>
</evidence>
<keyword evidence="3" id="KW-1185">Reference proteome</keyword>
<reference evidence="2 3" key="1">
    <citation type="submission" date="2021-05" db="EMBL/GenBank/DDBJ databases">
        <title>A Polyphasic approach of four new species of the genus Ohtaekwangia: Ohtaekwangia histidinii sp. nov., Ohtaekwangia cretensis sp. nov., Ohtaekwangia indiensis sp. nov., Ohtaekwangia reichenbachii sp. nov. from diverse environment.</title>
        <authorList>
            <person name="Octaviana S."/>
        </authorList>
    </citation>
    <scope>NUCLEOTIDE SEQUENCE [LARGE SCALE GENOMIC DNA]</scope>
    <source>
        <strain evidence="2 3">PWU37</strain>
    </source>
</reference>
<feature type="chain" id="PRO_5043014390" evidence="1">
    <location>
        <begin position="22"/>
        <end position="704"/>
    </location>
</feature>